<comment type="similarity">
    <text evidence="1 2">Belongs to the Dps family.</text>
</comment>
<dbReference type="Pfam" id="PF00210">
    <property type="entry name" value="Ferritin"/>
    <property type="match status" value="1"/>
</dbReference>
<comment type="caution">
    <text evidence="4">The sequence shown here is derived from an EMBL/GenBank/DDBJ whole genome shotgun (WGS) entry which is preliminary data.</text>
</comment>
<gene>
    <name evidence="4" type="ORF">E2A64_04305</name>
</gene>
<evidence type="ECO:0000313" key="5">
    <source>
        <dbReference type="Proteomes" id="UP000295131"/>
    </source>
</evidence>
<dbReference type="InterPro" id="IPR023188">
    <property type="entry name" value="DPS_DNA-bd_CS"/>
</dbReference>
<evidence type="ECO:0000313" key="4">
    <source>
        <dbReference type="EMBL" id="TDH38343.1"/>
    </source>
</evidence>
<name>A0A4R5PNE0_9HYPH</name>
<dbReference type="PROSITE" id="PS00818">
    <property type="entry name" value="DPS_1"/>
    <property type="match status" value="1"/>
</dbReference>
<evidence type="ECO:0000256" key="2">
    <source>
        <dbReference type="RuleBase" id="RU003875"/>
    </source>
</evidence>
<sequence>MSSQAAAVLKTRSHAQDINTGLEADYRDDMTGRLTDILAATYKLTIKSHVYHWNVVGPLFKPLHELTEEHYNALFAATDVIAERIRALGHLAPEKFGDASSFAPDGKSLNHKTAEAMVEDLVKDHEAAVRTMREAGEKAGDAGDLVTEDMLTQFLTFHEKAIWMLRAHIA</sequence>
<dbReference type="GO" id="GO:0016722">
    <property type="term" value="F:oxidoreductase activity, acting on metal ions"/>
    <property type="evidence" value="ECO:0007669"/>
    <property type="project" value="InterPro"/>
</dbReference>
<dbReference type="Gene3D" id="1.20.1260.10">
    <property type="match status" value="1"/>
</dbReference>
<dbReference type="RefSeq" id="WP_133283178.1">
    <property type="nucleotide sequence ID" value="NZ_SMSI01000001.1"/>
</dbReference>
<dbReference type="InterPro" id="IPR002177">
    <property type="entry name" value="DPS_DNA-bd"/>
</dbReference>
<accession>A0A4R5PNE0</accession>
<dbReference type="SUPFAM" id="SSF47240">
    <property type="entry name" value="Ferritin-like"/>
    <property type="match status" value="1"/>
</dbReference>
<dbReference type="OrthoDB" id="9797687at2"/>
<protein>
    <submittedName>
        <fullName evidence="4">DNA starvation/stationary phase protection protein</fullName>
    </submittedName>
</protein>
<dbReference type="PRINTS" id="PR01346">
    <property type="entry name" value="HELNAPAPROT"/>
</dbReference>
<dbReference type="AlphaFoldDB" id="A0A4R5PNE0"/>
<dbReference type="PANTHER" id="PTHR42932:SF3">
    <property type="entry name" value="DNA PROTECTION DURING STARVATION PROTEIN"/>
    <property type="match status" value="1"/>
</dbReference>
<dbReference type="InterPro" id="IPR008331">
    <property type="entry name" value="Ferritin_DPS_dom"/>
</dbReference>
<evidence type="ECO:0000259" key="3">
    <source>
        <dbReference type="Pfam" id="PF00210"/>
    </source>
</evidence>
<organism evidence="4 5">
    <name type="scientific">Pseudohoeflea suaedae</name>
    <dbReference type="NCBI Taxonomy" id="877384"/>
    <lineage>
        <taxon>Bacteria</taxon>
        <taxon>Pseudomonadati</taxon>
        <taxon>Pseudomonadota</taxon>
        <taxon>Alphaproteobacteria</taxon>
        <taxon>Hyphomicrobiales</taxon>
        <taxon>Rhizobiaceae</taxon>
        <taxon>Pseudohoeflea</taxon>
    </lineage>
</organism>
<keyword evidence="5" id="KW-1185">Reference proteome</keyword>
<dbReference type="CDD" id="cd01043">
    <property type="entry name" value="DPS"/>
    <property type="match status" value="1"/>
</dbReference>
<dbReference type="PANTHER" id="PTHR42932">
    <property type="entry name" value="GENERAL STRESS PROTEIN 20U"/>
    <property type="match status" value="1"/>
</dbReference>
<dbReference type="InterPro" id="IPR012347">
    <property type="entry name" value="Ferritin-like"/>
</dbReference>
<dbReference type="EMBL" id="SMSI01000001">
    <property type="protein sequence ID" value="TDH38343.1"/>
    <property type="molecule type" value="Genomic_DNA"/>
</dbReference>
<dbReference type="Proteomes" id="UP000295131">
    <property type="component" value="Unassembled WGS sequence"/>
</dbReference>
<dbReference type="InterPro" id="IPR009078">
    <property type="entry name" value="Ferritin-like_SF"/>
</dbReference>
<dbReference type="GO" id="GO:0008199">
    <property type="term" value="F:ferric iron binding"/>
    <property type="evidence" value="ECO:0007669"/>
    <property type="project" value="InterPro"/>
</dbReference>
<proteinExistence type="inferred from homology"/>
<dbReference type="PIRSF" id="PIRSF005900">
    <property type="entry name" value="Dps"/>
    <property type="match status" value="1"/>
</dbReference>
<reference evidence="4 5" key="1">
    <citation type="journal article" date="2013" name="Int. J. Syst. Evol. Microbiol.">
        <title>Hoeflea suaedae sp. nov., an endophytic bacterium isolated from the root of the halophyte Suaeda maritima.</title>
        <authorList>
            <person name="Chung E.J."/>
            <person name="Park J.A."/>
            <person name="Pramanik P."/>
            <person name="Bibi F."/>
            <person name="Jeon C.O."/>
            <person name="Chung Y.R."/>
        </authorList>
    </citation>
    <scope>NUCLEOTIDE SEQUENCE [LARGE SCALE GENOMIC DNA]</scope>
    <source>
        <strain evidence="4 5">YC6898</strain>
    </source>
</reference>
<feature type="domain" description="Ferritin/DPS" evidence="3">
    <location>
        <begin position="34"/>
        <end position="169"/>
    </location>
</feature>
<evidence type="ECO:0000256" key="1">
    <source>
        <dbReference type="ARBA" id="ARBA00009497"/>
    </source>
</evidence>